<comment type="caution">
    <text evidence="19">Lacks conserved residue(s) required for the propagation of feature annotation.</text>
</comment>
<dbReference type="CDD" id="cd14066">
    <property type="entry name" value="STKc_IRAK"/>
    <property type="match status" value="1"/>
</dbReference>
<dbReference type="SUPFAM" id="SSF56112">
    <property type="entry name" value="Protein kinase-like (PK-like)"/>
    <property type="match status" value="1"/>
</dbReference>
<evidence type="ECO:0000256" key="7">
    <source>
        <dbReference type="ARBA" id="ARBA00022729"/>
    </source>
</evidence>
<keyword evidence="13" id="KW-0472">Membrane</keyword>
<evidence type="ECO:0000256" key="2">
    <source>
        <dbReference type="ARBA" id="ARBA00022527"/>
    </source>
</evidence>
<organism evidence="23 24">
    <name type="scientific">Handroanthus impetiginosus</name>
    <dbReference type="NCBI Taxonomy" id="429701"/>
    <lineage>
        <taxon>Eukaryota</taxon>
        <taxon>Viridiplantae</taxon>
        <taxon>Streptophyta</taxon>
        <taxon>Embryophyta</taxon>
        <taxon>Tracheophyta</taxon>
        <taxon>Spermatophyta</taxon>
        <taxon>Magnoliopsida</taxon>
        <taxon>eudicotyledons</taxon>
        <taxon>Gunneridae</taxon>
        <taxon>Pentapetalae</taxon>
        <taxon>asterids</taxon>
        <taxon>lamiids</taxon>
        <taxon>Lamiales</taxon>
        <taxon>Bignoniaceae</taxon>
        <taxon>Crescentiina</taxon>
        <taxon>Tabebuia alliance</taxon>
        <taxon>Handroanthus</taxon>
    </lineage>
</organism>
<feature type="domain" description="Protein kinase" evidence="21">
    <location>
        <begin position="401"/>
        <end position="683"/>
    </location>
</feature>
<dbReference type="GO" id="GO:0004674">
    <property type="term" value="F:protein serine/threonine kinase activity"/>
    <property type="evidence" value="ECO:0007669"/>
    <property type="project" value="UniProtKB-KW"/>
</dbReference>
<dbReference type="InterPro" id="IPR000742">
    <property type="entry name" value="EGF"/>
</dbReference>
<evidence type="ECO:0000256" key="13">
    <source>
        <dbReference type="ARBA" id="ARBA00023136"/>
    </source>
</evidence>
<comment type="function">
    <text evidence="18">Serine/threonine-protein kinase that may function as a signaling receptor of extracellular matrix component. Binding to pectin may have significance in the control of cell expansion, morphogenesis and development.</text>
</comment>
<gene>
    <name evidence="23" type="ORF">CDL12_06356</name>
</gene>
<evidence type="ECO:0000256" key="4">
    <source>
        <dbReference type="ARBA" id="ARBA00022553"/>
    </source>
</evidence>
<keyword evidence="10 23" id="KW-0418">Kinase</keyword>
<dbReference type="GO" id="GO:0030247">
    <property type="term" value="F:polysaccharide binding"/>
    <property type="evidence" value="ECO:0007669"/>
    <property type="project" value="InterPro"/>
</dbReference>
<dbReference type="SMART" id="SM00220">
    <property type="entry name" value="S_TKc"/>
    <property type="match status" value="1"/>
</dbReference>
<evidence type="ECO:0000256" key="14">
    <source>
        <dbReference type="ARBA" id="ARBA00023157"/>
    </source>
</evidence>
<dbReference type="GO" id="GO:0005524">
    <property type="term" value="F:ATP binding"/>
    <property type="evidence" value="ECO:0007669"/>
    <property type="project" value="UniProtKB-KW"/>
</dbReference>
<evidence type="ECO:0000313" key="24">
    <source>
        <dbReference type="Proteomes" id="UP000231279"/>
    </source>
</evidence>
<dbReference type="PROSITE" id="PS00010">
    <property type="entry name" value="ASX_HYDROXYL"/>
    <property type="match status" value="1"/>
</dbReference>
<dbReference type="PROSITE" id="PS50026">
    <property type="entry name" value="EGF_3"/>
    <property type="match status" value="1"/>
</dbReference>
<dbReference type="GO" id="GO:0005509">
    <property type="term" value="F:calcium ion binding"/>
    <property type="evidence" value="ECO:0007669"/>
    <property type="project" value="InterPro"/>
</dbReference>
<dbReference type="Gene3D" id="1.10.510.10">
    <property type="entry name" value="Transferase(Phosphotransferase) domain 1"/>
    <property type="match status" value="1"/>
</dbReference>
<dbReference type="FunFam" id="1.10.510.10:FF:000084">
    <property type="entry name" value="Wall-associated receptor kinase 2"/>
    <property type="match status" value="1"/>
</dbReference>
<dbReference type="InterPro" id="IPR045274">
    <property type="entry name" value="WAK-like"/>
</dbReference>
<dbReference type="Pfam" id="PF12947">
    <property type="entry name" value="EGF_3"/>
    <property type="match status" value="1"/>
</dbReference>
<reference evidence="24" key="1">
    <citation type="journal article" date="2018" name="Gigascience">
        <title>Genome assembly of the Pink Ipe (Handroanthus impetiginosus, Bignoniaceae), a highly valued, ecologically keystone Neotropical timber forest tree.</title>
        <authorList>
            <person name="Silva-Junior O.B."/>
            <person name="Grattapaglia D."/>
            <person name="Novaes E."/>
            <person name="Collevatti R.G."/>
        </authorList>
    </citation>
    <scope>NUCLEOTIDE SEQUENCE [LARGE SCALE GENOMIC DNA]</scope>
    <source>
        <strain evidence="24">cv. UFG-1</strain>
    </source>
</reference>
<dbReference type="InterPro" id="IPR024731">
    <property type="entry name" value="NELL2-like_EGF"/>
</dbReference>
<dbReference type="PANTHER" id="PTHR27005">
    <property type="entry name" value="WALL-ASSOCIATED RECEPTOR KINASE-LIKE 21"/>
    <property type="match status" value="1"/>
</dbReference>
<feature type="domain" description="EGF-like" evidence="22">
    <location>
        <begin position="286"/>
        <end position="320"/>
    </location>
</feature>
<dbReference type="InterPro" id="IPR011009">
    <property type="entry name" value="Kinase-like_dom_sf"/>
</dbReference>
<dbReference type="InterPro" id="IPR000152">
    <property type="entry name" value="EGF-type_Asp/Asn_hydroxyl_site"/>
</dbReference>
<keyword evidence="24" id="KW-1185">Reference proteome</keyword>
<dbReference type="InterPro" id="IPR025287">
    <property type="entry name" value="WAK_GUB"/>
</dbReference>
<dbReference type="PANTHER" id="PTHR27005:SF515">
    <property type="entry name" value="WALL-ASSOCIATED RECEPTOR KINASE-LIKE 10-RELATED"/>
    <property type="match status" value="1"/>
</dbReference>
<dbReference type="PROSITE" id="PS00108">
    <property type="entry name" value="PROTEIN_KINASE_ST"/>
    <property type="match status" value="1"/>
</dbReference>
<dbReference type="Pfam" id="PF13947">
    <property type="entry name" value="GUB_WAK_bind"/>
    <property type="match status" value="1"/>
</dbReference>
<dbReference type="InterPro" id="IPR000719">
    <property type="entry name" value="Prot_kinase_dom"/>
</dbReference>
<proteinExistence type="predicted"/>
<dbReference type="FunFam" id="3.30.200.20:FF:000043">
    <property type="entry name" value="Wall-associated receptor kinase 2"/>
    <property type="match status" value="1"/>
</dbReference>
<evidence type="ECO:0000256" key="16">
    <source>
        <dbReference type="ARBA" id="ARBA00047558"/>
    </source>
</evidence>
<dbReference type="SMART" id="SM00181">
    <property type="entry name" value="EGF"/>
    <property type="match status" value="2"/>
</dbReference>
<evidence type="ECO:0000256" key="19">
    <source>
        <dbReference type="PROSITE-ProRule" id="PRU00076"/>
    </source>
</evidence>
<evidence type="ECO:0000256" key="12">
    <source>
        <dbReference type="ARBA" id="ARBA00022989"/>
    </source>
</evidence>
<accession>A0A2G9HTW8</accession>
<evidence type="ECO:0000256" key="18">
    <source>
        <dbReference type="ARBA" id="ARBA00058961"/>
    </source>
</evidence>
<dbReference type="PROSITE" id="PS50011">
    <property type="entry name" value="PROTEIN_KINASE_DOM"/>
    <property type="match status" value="1"/>
</dbReference>
<protein>
    <submittedName>
        <fullName evidence="23">Serine/threonine protein kinase</fullName>
        <ecNumber evidence="23">2.7.11.1</ecNumber>
    </submittedName>
</protein>
<dbReference type="PROSITE" id="PS01187">
    <property type="entry name" value="EGF_CA"/>
    <property type="match status" value="1"/>
</dbReference>
<keyword evidence="11" id="KW-0067">ATP-binding</keyword>
<dbReference type="InterPro" id="IPR008271">
    <property type="entry name" value="Ser/Thr_kinase_AS"/>
</dbReference>
<keyword evidence="4" id="KW-0597">Phosphoprotein</keyword>
<dbReference type="STRING" id="429701.A0A2G9HTW8"/>
<evidence type="ECO:0000259" key="21">
    <source>
        <dbReference type="PROSITE" id="PS50011"/>
    </source>
</evidence>
<evidence type="ECO:0000256" key="3">
    <source>
        <dbReference type="ARBA" id="ARBA00022536"/>
    </source>
</evidence>
<keyword evidence="6" id="KW-0812">Transmembrane</keyword>
<dbReference type="OrthoDB" id="4062651at2759"/>
<keyword evidence="5 23" id="KW-0808">Transferase</keyword>
<keyword evidence="3 19" id="KW-0245">EGF-like domain</keyword>
<dbReference type="Gene3D" id="3.30.200.20">
    <property type="entry name" value="Phosphorylase Kinase, domain 1"/>
    <property type="match status" value="1"/>
</dbReference>
<keyword evidence="2 23" id="KW-0723">Serine/threonine-protein kinase</keyword>
<dbReference type="FunFam" id="2.10.25.10:FF:000038">
    <property type="entry name" value="Fibrillin 2"/>
    <property type="match status" value="1"/>
</dbReference>
<dbReference type="GO" id="GO:0106310">
    <property type="term" value="F:protein serine kinase activity"/>
    <property type="evidence" value="ECO:0007669"/>
    <property type="project" value="RHEA"/>
</dbReference>
<keyword evidence="15" id="KW-0325">Glycoprotein</keyword>
<dbReference type="Proteomes" id="UP000231279">
    <property type="component" value="Unassembled WGS sequence"/>
</dbReference>
<keyword evidence="7 20" id="KW-0732">Signal</keyword>
<comment type="catalytic activity">
    <reaction evidence="16">
        <text>L-seryl-[protein] + ATP = O-phospho-L-seryl-[protein] + ADP + H(+)</text>
        <dbReference type="Rhea" id="RHEA:17989"/>
        <dbReference type="Rhea" id="RHEA-COMP:9863"/>
        <dbReference type="Rhea" id="RHEA-COMP:11604"/>
        <dbReference type="ChEBI" id="CHEBI:15378"/>
        <dbReference type="ChEBI" id="CHEBI:29999"/>
        <dbReference type="ChEBI" id="CHEBI:30616"/>
        <dbReference type="ChEBI" id="CHEBI:83421"/>
        <dbReference type="ChEBI" id="CHEBI:456216"/>
    </reaction>
</comment>
<dbReference type="Pfam" id="PF00069">
    <property type="entry name" value="Pkinase"/>
    <property type="match status" value="1"/>
</dbReference>
<dbReference type="GO" id="GO:0005886">
    <property type="term" value="C:plasma membrane"/>
    <property type="evidence" value="ECO:0007669"/>
    <property type="project" value="TreeGrafter"/>
</dbReference>
<dbReference type="CDD" id="cd00054">
    <property type="entry name" value="EGF_CA"/>
    <property type="match status" value="2"/>
</dbReference>
<dbReference type="SMART" id="SM00179">
    <property type="entry name" value="EGF_CA"/>
    <property type="match status" value="1"/>
</dbReference>
<keyword evidence="9" id="KW-0547">Nucleotide-binding</keyword>
<evidence type="ECO:0000256" key="9">
    <source>
        <dbReference type="ARBA" id="ARBA00022741"/>
    </source>
</evidence>
<dbReference type="InterPro" id="IPR001881">
    <property type="entry name" value="EGF-like_Ca-bd_dom"/>
</dbReference>
<evidence type="ECO:0000256" key="8">
    <source>
        <dbReference type="ARBA" id="ARBA00022737"/>
    </source>
</evidence>
<name>A0A2G9HTW8_9LAMI</name>
<sequence length="734" mass="81143">MSLIHLLCWLLSARLSLQEIINIAKPGCPTKCGNLTVPYPFGIGSNCSMNPWFDIDCDASVDPPNMLVSSRNEFRLIDISESQIRIKNHFVTRLCGNKSMNTNFTLNFSETPYTFSDAHKLTHVGCSDLAVLEGLSHRYVAPNLSLNNFAGGCVSFCSDDYQFPSGSSPEDGWCQIPIPKGTVFLKSFISDLEDRWGNVKTKACSYSFIGGKDNFTFQAVSGISEGAVVLDWWIGTENCSHARNSADFGCHANSVCIDADGGVGGYSCSCFIGYQGNPYLPPGCFDINECIDNNPCHSLAICINTPGSFICACQKGYHGDGRRNGVGCLIAGMGLLTLCSVSFGLKKFVRKRNLKNRRKKFFKQNGGLLLQQQTSIQEGQTILGNTRIFNAKELEIATDRFNESRILGRGGQGTVYKGMLSDGQIIAIKKSQLVDEHKSKYLVEQFINEVVILSQINHRNVVKLLGCCLETEVPLLVYEFVPNGTLFRHIHDDNDSHEFPFSWRMRLKIAAEVAGALAYLHSATSLPIFHRDIKSSNILLDEKYVAKVSDFGTSKSLAIGQTHLTTLVKGTFGYIDPEYFQSSQFTEKSDVYSLGVVLVELLTGLKPIMPSTSEEDAKSLVFRFLSSVNEDNLDSILDDQVATEGEREGIVSVAKLARRCLNLNGKKRPNMKEVAMELENIRMAQMGSIVDTRLQEDSKILSKDDYDYGWTSTTDFGTTTTSSCDAHPLMFDTI</sequence>
<dbReference type="InterPro" id="IPR018097">
    <property type="entry name" value="EGF_Ca-bd_CS"/>
</dbReference>
<keyword evidence="14" id="KW-1015">Disulfide bond</keyword>
<evidence type="ECO:0000256" key="10">
    <source>
        <dbReference type="ARBA" id="ARBA00022777"/>
    </source>
</evidence>
<feature type="chain" id="PRO_5013748730" evidence="20">
    <location>
        <begin position="19"/>
        <end position="734"/>
    </location>
</feature>
<dbReference type="SUPFAM" id="SSF57196">
    <property type="entry name" value="EGF/Laminin"/>
    <property type="match status" value="1"/>
</dbReference>
<comment type="catalytic activity">
    <reaction evidence="17">
        <text>L-threonyl-[protein] + ATP = O-phospho-L-threonyl-[protein] + ADP + H(+)</text>
        <dbReference type="Rhea" id="RHEA:46608"/>
        <dbReference type="Rhea" id="RHEA-COMP:11060"/>
        <dbReference type="Rhea" id="RHEA-COMP:11605"/>
        <dbReference type="ChEBI" id="CHEBI:15378"/>
        <dbReference type="ChEBI" id="CHEBI:30013"/>
        <dbReference type="ChEBI" id="CHEBI:30616"/>
        <dbReference type="ChEBI" id="CHEBI:61977"/>
        <dbReference type="ChEBI" id="CHEBI:456216"/>
    </reaction>
</comment>
<keyword evidence="8" id="KW-0677">Repeat</keyword>
<evidence type="ECO:0000256" key="11">
    <source>
        <dbReference type="ARBA" id="ARBA00022840"/>
    </source>
</evidence>
<dbReference type="AlphaFoldDB" id="A0A2G9HTW8"/>
<evidence type="ECO:0000256" key="1">
    <source>
        <dbReference type="ARBA" id="ARBA00004479"/>
    </source>
</evidence>
<evidence type="ECO:0000313" key="23">
    <source>
        <dbReference type="EMBL" id="PIN20961.1"/>
    </source>
</evidence>
<evidence type="ECO:0000256" key="17">
    <source>
        <dbReference type="ARBA" id="ARBA00047951"/>
    </source>
</evidence>
<dbReference type="Gene3D" id="2.10.25.10">
    <property type="entry name" value="Laminin"/>
    <property type="match status" value="2"/>
</dbReference>
<evidence type="ECO:0000256" key="5">
    <source>
        <dbReference type="ARBA" id="ARBA00022679"/>
    </source>
</evidence>
<evidence type="ECO:0000256" key="6">
    <source>
        <dbReference type="ARBA" id="ARBA00022692"/>
    </source>
</evidence>
<evidence type="ECO:0000256" key="15">
    <source>
        <dbReference type="ARBA" id="ARBA00023180"/>
    </source>
</evidence>
<feature type="signal peptide" evidence="20">
    <location>
        <begin position="1"/>
        <end position="18"/>
    </location>
</feature>
<dbReference type="GO" id="GO:0007166">
    <property type="term" value="P:cell surface receptor signaling pathway"/>
    <property type="evidence" value="ECO:0007669"/>
    <property type="project" value="InterPro"/>
</dbReference>
<keyword evidence="12" id="KW-1133">Transmembrane helix</keyword>
<dbReference type="EMBL" id="NKXS01001035">
    <property type="protein sequence ID" value="PIN20961.1"/>
    <property type="molecule type" value="Genomic_DNA"/>
</dbReference>
<evidence type="ECO:0000256" key="20">
    <source>
        <dbReference type="SAM" id="SignalP"/>
    </source>
</evidence>
<evidence type="ECO:0000259" key="22">
    <source>
        <dbReference type="PROSITE" id="PS50026"/>
    </source>
</evidence>
<comment type="subcellular location">
    <subcellularLocation>
        <location evidence="1">Membrane</location>
        <topology evidence="1">Single-pass type I membrane protein</topology>
    </subcellularLocation>
</comment>
<dbReference type="EC" id="2.7.11.1" evidence="23"/>
<comment type="caution">
    <text evidence="23">The sequence shown here is derived from an EMBL/GenBank/DDBJ whole genome shotgun (WGS) entry which is preliminary data.</text>
</comment>